<keyword evidence="3" id="KW-1185">Reference proteome</keyword>
<evidence type="ECO:0000313" key="2">
    <source>
        <dbReference type="EMBL" id="MCC2129401.1"/>
    </source>
</evidence>
<dbReference type="PROSITE" id="PS50943">
    <property type="entry name" value="HTH_CROC1"/>
    <property type="match status" value="1"/>
</dbReference>
<dbReference type="InterPro" id="IPR010982">
    <property type="entry name" value="Lambda_DNA-bd_dom_sf"/>
</dbReference>
<dbReference type="RefSeq" id="WP_178265269.1">
    <property type="nucleotide sequence ID" value="NZ_JAJEPW010000018.1"/>
</dbReference>
<organism evidence="2 3">
    <name type="scientific">Brotocaccenecus cirricatena</name>
    <dbReference type="NCBI Taxonomy" id="3064195"/>
    <lineage>
        <taxon>Bacteria</taxon>
        <taxon>Bacillati</taxon>
        <taxon>Bacillota</taxon>
        <taxon>Clostridia</taxon>
        <taxon>Eubacteriales</taxon>
        <taxon>Oscillospiraceae</taxon>
        <taxon>Brotocaccenecus</taxon>
    </lineage>
</organism>
<feature type="domain" description="HTH cro/C1-type" evidence="1">
    <location>
        <begin position="8"/>
        <end position="61"/>
    </location>
</feature>
<gene>
    <name evidence="2" type="ORF">LKD37_07720</name>
</gene>
<dbReference type="InterPro" id="IPR001387">
    <property type="entry name" value="Cro/C1-type_HTH"/>
</dbReference>
<protein>
    <submittedName>
        <fullName evidence="2">Helix-turn-helix transcriptional regulator</fullName>
    </submittedName>
</protein>
<dbReference type="SUPFAM" id="SSF47413">
    <property type="entry name" value="lambda repressor-like DNA-binding domains"/>
    <property type="match status" value="1"/>
</dbReference>
<dbReference type="SMART" id="SM00530">
    <property type="entry name" value="HTH_XRE"/>
    <property type="match status" value="1"/>
</dbReference>
<sequence>MKISYHRLLKLMIDKNMKKKDLQALTGLSASSIAKLSRDEMISMDALIKICAVFGVQFSDVVEIVYENADDTGQ</sequence>
<dbReference type="EMBL" id="JAJEPW010000018">
    <property type="protein sequence ID" value="MCC2129401.1"/>
    <property type="molecule type" value="Genomic_DNA"/>
</dbReference>
<dbReference type="Pfam" id="PF13443">
    <property type="entry name" value="HTH_26"/>
    <property type="match status" value="1"/>
</dbReference>
<comment type="caution">
    <text evidence="2">The sequence shown here is derived from an EMBL/GenBank/DDBJ whole genome shotgun (WGS) entry which is preliminary data.</text>
</comment>
<evidence type="ECO:0000259" key="1">
    <source>
        <dbReference type="PROSITE" id="PS50943"/>
    </source>
</evidence>
<proteinExistence type="predicted"/>
<dbReference type="GO" id="GO:0003677">
    <property type="term" value="F:DNA binding"/>
    <property type="evidence" value="ECO:0007669"/>
    <property type="project" value="InterPro"/>
</dbReference>
<accession>A0AAE3AG72</accession>
<evidence type="ECO:0000313" key="3">
    <source>
        <dbReference type="Proteomes" id="UP001199319"/>
    </source>
</evidence>
<reference evidence="2" key="1">
    <citation type="submission" date="2021-10" db="EMBL/GenBank/DDBJ databases">
        <title>Anaerobic single-cell dispensing facilitates the cultivation of human gut bacteria.</title>
        <authorList>
            <person name="Afrizal A."/>
        </authorList>
    </citation>
    <scope>NUCLEOTIDE SEQUENCE</scope>
    <source>
        <strain evidence="2">CLA-AA-H272</strain>
    </source>
</reference>
<dbReference type="AlphaFoldDB" id="A0AAE3AG72"/>
<dbReference type="CDD" id="cd00093">
    <property type="entry name" value="HTH_XRE"/>
    <property type="match status" value="1"/>
</dbReference>
<dbReference type="Proteomes" id="UP001199319">
    <property type="component" value="Unassembled WGS sequence"/>
</dbReference>
<name>A0AAE3AG72_9FIRM</name>
<dbReference type="Gene3D" id="1.10.260.40">
    <property type="entry name" value="lambda repressor-like DNA-binding domains"/>
    <property type="match status" value="1"/>
</dbReference>